<name>A0A2B7WN74_9EURO</name>
<protein>
    <submittedName>
        <fullName evidence="1">Uncharacterized protein</fullName>
    </submittedName>
</protein>
<sequence>MDNRRSRTMGPLLYLLIVKDLKNRPGSFSMCLTVFAGRIEPAAVAVKSKWFESVRFLKRADYRVVKVAISCRLGLAHRFVGEAVEIERTGERQAPRSTESHHLQGEVSKSELLAALGDRILKVRASFRNPLEDDDGAARARSNGFDHGSLVMKKSGTSSLGHRSKVNVLMRLVLILLLQPVEIGLYSQGYNKLSKAQARV</sequence>
<accession>A0A2B7WN74</accession>
<dbReference type="Proteomes" id="UP000224080">
    <property type="component" value="Unassembled WGS sequence"/>
</dbReference>
<proteinExistence type="predicted"/>
<organism evidence="1 2">
    <name type="scientific">Blastomyces parvus</name>
    <dbReference type="NCBI Taxonomy" id="2060905"/>
    <lineage>
        <taxon>Eukaryota</taxon>
        <taxon>Fungi</taxon>
        <taxon>Dikarya</taxon>
        <taxon>Ascomycota</taxon>
        <taxon>Pezizomycotina</taxon>
        <taxon>Eurotiomycetes</taxon>
        <taxon>Eurotiomycetidae</taxon>
        <taxon>Onygenales</taxon>
        <taxon>Ajellomycetaceae</taxon>
        <taxon>Blastomyces</taxon>
    </lineage>
</organism>
<keyword evidence="2" id="KW-1185">Reference proteome</keyword>
<dbReference type="AlphaFoldDB" id="A0A2B7WN74"/>
<reference evidence="1 2" key="1">
    <citation type="submission" date="2017-10" db="EMBL/GenBank/DDBJ databases">
        <title>Comparative genomics in systemic dimorphic fungi from Ajellomycetaceae.</title>
        <authorList>
            <person name="Munoz J.F."/>
            <person name="Mcewen J.G."/>
            <person name="Clay O.K."/>
            <person name="Cuomo C.A."/>
        </authorList>
    </citation>
    <scope>NUCLEOTIDE SEQUENCE [LARGE SCALE GENOMIC DNA]</scope>
    <source>
        <strain evidence="1 2">UAMH130</strain>
    </source>
</reference>
<comment type="caution">
    <text evidence="1">The sequence shown here is derived from an EMBL/GenBank/DDBJ whole genome shotgun (WGS) entry which is preliminary data.</text>
</comment>
<evidence type="ECO:0000313" key="1">
    <source>
        <dbReference type="EMBL" id="PGG98205.1"/>
    </source>
</evidence>
<gene>
    <name evidence="1" type="ORF">GX51_06925</name>
</gene>
<evidence type="ECO:0000313" key="2">
    <source>
        <dbReference type="Proteomes" id="UP000224080"/>
    </source>
</evidence>
<dbReference type="EMBL" id="PDNC01000125">
    <property type="protein sequence ID" value="PGG98205.1"/>
    <property type="molecule type" value="Genomic_DNA"/>
</dbReference>